<proteinExistence type="predicted"/>
<evidence type="ECO:0000313" key="1">
    <source>
        <dbReference type="EMBL" id="GEN98177.1"/>
    </source>
</evidence>
<dbReference type="EMBL" id="BJYR01000001">
    <property type="protein sequence ID" value="GEN98177.1"/>
    <property type="molecule type" value="Genomic_DNA"/>
</dbReference>
<protein>
    <submittedName>
        <fullName evidence="1">Uncharacterized protein</fullName>
    </submittedName>
</protein>
<reference evidence="1 2" key="1">
    <citation type="submission" date="2019-07" db="EMBL/GenBank/DDBJ databases">
        <title>Whole genome shotgun sequence of Novosphingobium sediminis NBRC 106119.</title>
        <authorList>
            <person name="Hosoyama A."/>
            <person name="Uohara A."/>
            <person name="Ohji S."/>
            <person name="Ichikawa N."/>
        </authorList>
    </citation>
    <scope>NUCLEOTIDE SEQUENCE [LARGE SCALE GENOMIC DNA]</scope>
    <source>
        <strain evidence="1 2">NBRC 106119</strain>
    </source>
</reference>
<evidence type="ECO:0000313" key="2">
    <source>
        <dbReference type="Proteomes" id="UP000321464"/>
    </source>
</evidence>
<keyword evidence="2" id="KW-1185">Reference proteome</keyword>
<dbReference type="Proteomes" id="UP000321464">
    <property type="component" value="Unassembled WGS sequence"/>
</dbReference>
<dbReference type="AlphaFoldDB" id="A0A512AEQ0"/>
<gene>
    <name evidence="1" type="ORF">NSE01_00100</name>
</gene>
<name>A0A512AEQ0_9SPHN</name>
<accession>A0A512AEQ0</accession>
<organism evidence="1 2">
    <name type="scientific">Novosphingobium sediminis</name>
    <dbReference type="NCBI Taxonomy" id="707214"/>
    <lineage>
        <taxon>Bacteria</taxon>
        <taxon>Pseudomonadati</taxon>
        <taxon>Pseudomonadota</taxon>
        <taxon>Alphaproteobacteria</taxon>
        <taxon>Sphingomonadales</taxon>
        <taxon>Sphingomonadaceae</taxon>
        <taxon>Novosphingobium</taxon>
    </lineage>
</organism>
<comment type="caution">
    <text evidence="1">The sequence shown here is derived from an EMBL/GenBank/DDBJ whole genome shotgun (WGS) entry which is preliminary data.</text>
</comment>
<sequence length="69" mass="7648">MGTGPVMMAIAQDGEEPRARIAAALIDRLERALERILHDIFGRTIITAEIPGIAPRAVEMGQDQRRKPR</sequence>